<evidence type="ECO:0000256" key="7">
    <source>
        <dbReference type="ARBA" id="ARBA00023002"/>
    </source>
</evidence>
<dbReference type="SMART" id="SM00825">
    <property type="entry name" value="PKS_KS"/>
    <property type="match status" value="1"/>
</dbReference>
<keyword evidence="2" id="KW-0597">Phosphoprotein</keyword>
<feature type="domain" description="Ketosynthase family 3 (KS3)" evidence="12">
    <location>
        <begin position="5"/>
        <end position="440"/>
    </location>
</feature>
<dbReference type="OrthoDB" id="329835at2759"/>
<dbReference type="SMART" id="SM00822">
    <property type="entry name" value="PKS_KR"/>
    <property type="match status" value="1"/>
</dbReference>
<dbReference type="Pfam" id="PF00501">
    <property type="entry name" value="AMP-binding"/>
    <property type="match status" value="1"/>
</dbReference>
<dbReference type="PANTHER" id="PTHR43775">
    <property type="entry name" value="FATTY ACID SYNTHASE"/>
    <property type="match status" value="1"/>
</dbReference>
<dbReference type="Gene3D" id="3.30.300.30">
    <property type="match status" value="1"/>
</dbReference>
<evidence type="ECO:0000256" key="10">
    <source>
        <dbReference type="SAM" id="MobiDB-lite"/>
    </source>
</evidence>
<dbReference type="CDD" id="cd05930">
    <property type="entry name" value="A_NRPS"/>
    <property type="match status" value="1"/>
</dbReference>
<dbReference type="Gene3D" id="3.30.559.30">
    <property type="entry name" value="Nonribosomal peptide synthetase, condensation domain"/>
    <property type="match status" value="1"/>
</dbReference>
<dbReference type="SMART" id="SM00826">
    <property type="entry name" value="PKS_DH"/>
    <property type="match status" value="1"/>
</dbReference>
<dbReference type="Pfam" id="PF00698">
    <property type="entry name" value="Acyl_transf_1"/>
    <property type="match status" value="1"/>
</dbReference>
<dbReference type="SUPFAM" id="SSF53335">
    <property type="entry name" value="S-adenosyl-L-methionine-dependent methyltransferases"/>
    <property type="match status" value="1"/>
</dbReference>
<dbReference type="PROSITE" id="PS52004">
    <property type="entry name" value="KS3_2"/>
    <property type="match status" value="1"/>
</dbReference>
<evidence type="ECO:0000256" key="8">
    <source>
        <dbReference type="ARBA" id="ARBA00023268"/>
    </source>
</evidence>
<feature type="region of interest" description="Disordered" evidence="10">
    <location>
        <begin position="2542"/>
        <end position="2569"/>
    </location>
</feature>
<dbReference type="InterPro" id="IPR009081">
    <property type="entry name" value="PP-bd_ACP"/>
</dbReference>
<dbReference type="InterPro" id="IPR016039">
    <property type="entry name" value="Thiolase-like"/>
</dbReference>
<dbReference type="InterPro" id="IPR014030">
    <property type="entry name" value="Ketoacyl_synth_N"/>
</dbReference>
<keyword evidence="6" id="KW-0677">Repeat</keyword>
<dbReference type="InterPro" id="IPR013968">
    <property type="entry name" value="PKS_KR"/>
</dbReference>
<dbReference type="Pfam" id="PF08242">
    <property type="entry name" value="Methyltransf_12"/>
    <property type="match status" value="1"/>
</dbReference>
<organism evidence="14 15">
    <name type="scientific">Coniochaeta pulveracea</name>
    <dbReference type="NCBI Taxonomy" id="177199"/>
    <lineage>
        <taxon>Eukaryota</taxon>
        <taxon>Fungi</taxon>
        <taxon>Dikarya</taxon>
        <taxon>Ascomycota</taxon>
        <taxon>Pezizomycotina</taxon>
        <taxon>Sordariomycetes</taxon>
        <taxon>Sordariomycetidae</taxon>
        <taxon>Coniochaetales</taxon>
        <taxon>Coniochaetaceae</taxon>
        <taxon>Coniochaeta</taxon>
    </lineage>
</organism>
<dbReference type="InterPro" id="IPR049900">
    <property type="entry name" value="PKS_mFAS_DH"/>
</dbReference>
<dbReference type="Pfam" id="PF00109">
    <property type="entry name" value="ketoacyl-synt"/>
    <property type="match status" value="1"/>
</dbReference>
<dbReference type="SUPFAM" id="SSF52777">
    <property type="entry name" value="CoA-dependent acyltransferases"/>
    <property type="match status" value="2"/>
</dbReference>
<dbReference type="InterPro" id="IPR020807">
    <property type="entry name" value="PKS_DH"/>
</dbReference>
<dbReference type="InterPro" id="IPR023213">
    <property type="entry name" value="CAT-like_dom_sf"/>
</dbReference>
<dbReference type="InterPro" id="IPR013217">
    <property type="entry name" value="Methyltransf_12"/>
</dbReference>
<dbReference type="InterPro" id="IPR057326">
    <property type="entry name" value="KR_dom"/>
</dbReference>
<dbReference type="GO" id="GO:0004315">
    <property type="term" value="F:3-oxoacyl-[acyl-carrier-protein] synthase activity"/>
    <property type="evidence" value="ECO:0007669"/>
    <property type="project" value="InterPro"/>
</dbReference>
<dbReference type="Pfam" id="PF16197">
    <property type="entry name" value="KAsynt_C_assoc"/>
    <property type="match status" value="1"/>
</dbReference>
<dbReference type="Pfam" id="PF02801">
    <property type="entry name" value="Ketoacyl-synt_C"/>
    <property type="match status" value="1"/>
</dbReference>
<dbReference type="GO" id="GO:0004312">
    <property type="term" value="F:fatty acid synthase activity"/>
    <property type="evidence" value="ECO:0007669"/>
    <property type="project" value="TreeGrafter"/>
</dbReference>
<evidence type="ECO:0000256" key="6">
    <source>
        <dbReference type="ARBA" id="ARBA00022737"/>
    </source>
</evidence>
<dbReference type="Gene3D" id="1.10.1200.10">
    <property type="entry name" value="ACP-like"/>
    <property type="match status" value="2"/>
</dbReference>
<dbReference type="InterPro" id="IPR049552">
    <property type="entry name" value="PKS_DH_N"/>
</dbReference>
<gene>
    <name evidence="14" type="ORF">DL546_002633</name>
</gene>
<dbReference type="Gene3D" id="3.10.129.110">
    <property type="entry name" value="Polyketide synthase dehydratase"/>
    <property type="match status" value="1"/>
</dbReference>
<dbReference type="Pfam" id="PF14765">
    <property type="entry name" value="PS-DH"/>
    <property type="match status" value="1"/>
</dbReference>
<dbReference type="InterPro" id="IPR016036">
    <property type="entry name" value="Malonyl_transacylase_ACP-bd"/>
</dbReference>
<dbReference type="EMBL" id="QVQW01000094">
    <property type="protein sequence ID" value="RKU40701.1"/>
    <property type="molecule type" value="Genomic_DNA"/>
</dbReference>
<dbReference type="InterPro" id="IPR018201">
    <property type="entry name" value="Ketoacyl_synth_AS"/>
</dbReference>
<feature type="active site" description="Proton acceptor; for dehydratase activity" evidence="9">
    <location>
        <position position="977"/>
    </location>
</feature>
<dbReference type="GO" id="GO:0016874">
    <property type="term" value="F:ligase activity"/>
    <property type="evidence" value="ECO:0007669"/>
    <property type="project" value="UniProtKB-KW"/>
</dbReference>
<reference evidence="14 15" key="1">
    <citation type="submission" date="2018-08" db="EMBL/GenBank/DDBJ databases">
        <title>Draft genome of the lignicolous fungus Coniochaeta pulveracea.</title>
        <authorList>
            <person name="Borstlap C.J."/>
            <person name="De Witt R.N."/>
            <person name="Botha A."/>
            <person name="Volschenk H."/>
        </authorList>
    </citation>
    <scope>NUCLEOTIDE SEQUENCE [LARGE SCALE GENOMIC DNA]</scope>
    <source>
        <strain evidence="14 15">CAB683</strain>
    </source>
</reference>
<protein>
    <submittedName>
        <fullName evidence="14">Putative Hybrid PKS-NRPS biosynthetic cluster</fullName>
    </submittedName>
</protein>
<dbReference type="PROSITE" id="PS00012">
    <property type="entry name" value="PHOSPHOPANTETHEINE"/>
    <property type="match status" value="1"/>
</dbReference>
<dbReference type="Proteomes" id="UP000275385">
    <property type="component" value="Unassembled WGS sequence"/>
</dbReference>
<dbReference type="Gene3D" id="3.40.50.12780">
    <property type="entry name" value="N-terminal domain of ligase-like"/>
    <property type="match status" value="1"/>
</dbReference>
<dbReference type="SUPFAM" id="SSF51735">
    <property type="entry name" value="NAD(P)-binding Rossmann-fold domains"/>
    <property type="match status" value="2"/>
</dbReference>
<dbReference type="InterPro" id="IPR016035">
    <property type="entry name" value="Acyl_Trfase/lysoPLipase"/>
</dbReference>
<dbReference type="InterPro" id="IPR050091">
    <property type="entry name" value="PKS_NRPS_Biosynth_Enz"/>
</dbReference>
<evidence type="ECO:0000313" key="15">
    <source>
        <dbReference type="Proteomes" id="UP000275385"/>
    </source>
</evidence>
<keyword evidence="4" id="KW-0489">Methyltransferase</keyword>
<feature type="active site" description="Proton donor; for dehydratase activity" evidence="9">
    <location>
        <position position="1158"/>
    </location>
</feature>
<dbReference type="InterPro" id="IPR045851">
    <property type="entry name" value="AMP-bd_C_sf"/>
</dbReference>
<dbReference type="InterPro" id="IPR049551">
    <property type="entry name" value="PKS_DH_C"/>
</dbReference>
<dbReference type="PROSITE" id="PS50075">
    <property type="entry name" value="CARRIER"/>
    <property type="match status" value="2"/>
</dbReference>
<evidence type="ECO:0000313" key="14">
    <source>
        <dbReference type="EMBL" id="RKU40701.1"/>
    </source>
</evidence>
<dbReference type="GO" id="GO:0032259">
    <property type="term" value="P:methylation"/>
    <property type="evidence" value="ECO:0007669"/>
    <property type="project" value="UniProtKB-KW"/>
</dbReference>
<dbReference type="InterPro" id="IPR042099">
    <property type="entry name" value="ANL_N_sf"/>
</dbReference>
<dbReference type="InterPro" id="IPR001227">
    <property type="entry name" value="Ac_transferase_dom_sf"/>
</dbReference>
<evidence type="ECO:0000256" key="5">
    <source>
        <dbReference type="ARBA" id="ARBA00022679"/>
    </source>
</evidence>
<dbReference type="InterPro" id="IPR014031">
    <property type="entry name" value="Ketoacyl_synth_C"/>
</dbReference>
<dbReference type="Pfam" id="PF08659">
    <property type="entry name" value="KR"/>
    <property type="match status" value="1"/>
</dbReference>
<keyword evidence="5" id="KW-0808">Transferase</keyword>
<evidence type="ECO:0000259" key="11">
    <source>
        <dbReference type="PROSITE" id="PS50075"/>
    </source>
</evidence>
<comment type="caution">
    <text evidence="14">The sequence shown here is derived from an EMBL/GenBank/DDBJ whole genome shotgun (WGS) entry which is preliminary data.</text>
</comment>
<keyword evidence="15" id="KW-1185">Reference proteome</keyword>
<evidence type="ECO:0000256" key="1">
    <source>
        <dbReference type="ARBA" id="ARBA00022450"/>
    </source>
</evidence>
<dbReference type="Pfam" id="PF00668">
    <property type="entry name" value="Condensation"/>
    <property type="match status" value="1"/>
</dbReference>
<dbReference type="InterPro" id="IPR020841">
    <property type="entry name" value="PKS_Beta-ketoAc_synthase_dom"/>
</dbReference>
<sequence length="4038" mass="440392">MSPTPEPVAIVASACRFPGGATSRSALWDFLKAPKDLTTEIPADRFDTTTFYHPDGSHHGTTNVRHAYLLDEDVRVFDAAFFNISPNEADSIDPQQRLLLETVYEAMEAGGLTLEMLRGSDTAVFAGTMTADYNDTLTRDHNSMPTYFATGTNRAIISNRVSYFFDWHGPSMTIDTACSSSLIAVHQGVKSLRTGESRVAVAAGTQVILNPEMFIGESKLKMLSPNGRSRMWDADADGYARGEGVAVVFMKLLKDAIADGDHIEAVVRETGANQDGFSNGLTVPNPEAQADLIRQTYARAGLDFENKPEDRPQYFEAHGTGTQAGDQRESKAIFETFGKRIAEAKETPLYVGSIKTIIGHLEGAAGLAGVVKGMAMLQEGFIAPNLHFDRLNPKVEPSYKGVKVPTELTPWPTLPKGVPRRLSVNSFGFGGANAHAILEQYTAPASSSPAQQGPSISPFVFSAQTEASLQSQLQAYSDHLKLHHQEINAADLAWTLQSRRSQLPYKTSFAASTLEQLATKIDKKLADVAAKPGNTVGVRSNTKAGPSILGVFTGQGAQWPAMGAKLIRSSEFVRSKIEKLEQSLATLPEAHRPAWSLMEEMLAGDEISRISEAALSQPLCLAVQVVLVDLLRAAGINFTAVVGHSSGEIGAAYAAGFLSDTDCIRVAYYRGLYAGTPPADGIKKKGAMLAVGTSWEDAQDLVSLRAFRGKIAVAAHNSPASVTLSGDYDAILHAKRVFDEEKKFARLLKVDMAYHSHHMLPSGDPYIKAMRECGVKVIRDRPADAPAWFSSVSGSSEPLEPTEDIQHVYWRDNMCNAVLFCDAVKNAVAAFDDLNLAFEVGPHPALKGPAAQNIAEVRSTPIPYSGVLSRGNDDVEAFADALGFAWASFPKLVDFQSLEKAVTGGHSRSPKLVTGLPKYQWNHARTYWSESRISRKLRNRKSGPHEVLGYMSPNSNAHDFHWSNVLKPSEVAWLSGHQLQGQMVFPAAGYVAMALEASKALAGDRSVELFELHNLTIPRAVIFEEGDNNGVETLVALTAAQYHADHATAEFACYSTPLLSSGSDQEMDMMASGTVKILFGEASATALPLSMAEDYNMVSFDTDTFYSTLSNLGYNYRGPFRTLSSCRRRLNSSLATIDAYSSTNPDESEYLVHPSTLDVAFQSAFLAYSAPGDGRLWSLNVPTQISTIRVNPHVCASQPLQGAKVPVCATLDTDSEKFSANIDMFGEDGQHGMIQIEDLGMKPFAPATKADDRCMYTNTLLSPYLPDGAVVVDNAKPSAYEVELAAVCERIAYHYFRKWKSTLSPDQWKATDDQHPSWVHYLAWVDEMLTKAGRGQHPTLRKEWAQDGEEEIQGLIAKYINNSIDVKLLHDVGEHLPAAVRGDTGTLDHILPSSEVEAWYKTALGFPQYHSFLAQMVKQVTFRYPHSRILEIGAASGGATKSVLDGIGNMYSSYTYTDVSDELFVEAAQQFKEHKDKMIFKKFDAEKNPSTQGLVAGSYDIIIASNVLFLDDATFVQNTLENTRKLLRPGGYLIWMGITGQAPVRYHSILGSVSAWRPGVNDGRKLSPPMTPSAWNSALRKAGFGGVDAITPETNGAVWPMSVIASQAVDDKVRFLQKPLSAKGSIKIESLVILGNQTLESSQLGEELSEILGRFCGEVTILDGLPTEEEAANLNPSSTFINLVDLDAPIFKNITDETMDDLKRMLELSKSIAWVTKGAQIDEPYHNASIAFVRSLRMEEIHLSINSIDLAAIQPHSGQAKLIAEYILRQEALDEWDAPPSALATPIHRQYPLIWSKETEVYLDKNNKLQIPRIIPNHDQNARINSSRRAISKALDVAKSNVTVVTPSADAPPRLLEQLPGRQPKDLVGNGPVRILSSSLAALSVATDTFLYVGIGTNKTDSQLQLVLSTSNSSEVTPFASIPVPTSETNVHDTDSLLAAVAAELIAEFLISHVSANSHVLIHLSGKDSALAAALTRRGASKSISFTFSCDSQDVNDDTSSWLKVNTRAPNYAIKKRLRQAEPTHFVDLTFGTQLGARLAQALPASSLILDAASTLVRYGPTVQPGNIAARDLEARLHDAISNAPPTASSEVTIPLEAVKDVKSKHALSTIDWPTSGSVEVEVREIDSKALFSRNKTYLLVGLTGQLGQSLAEWMNANGAGCVILTSRRPNVDQRWLDSFAGSGGQVKVMAMDVLDISRVEAVVQEIRATCPPIGGVINGAMILVDTLFSRMTGEGMRRVLGPKIDGSKNLDEVFYDDDLDFFIPLSSATCIVGNAGQTNYAAGNGYLYGVVRQRRRRGLAASVLDIGRVSGIGYIESADKVVREQLERYKLVHISEVDLRQTLAETIRQGYPDHEKDKSDIPAAVVSTGVREIDDNETDIKGPWFINPIFSHIMVESAGADAAGGDGSGDNENALPVGQRLPKAANKDEALAILRDSFSKTLRTMLQLGADHVIDQDAPLMELGIDSLVAVEVRSWFLKALKVDIPVLKIIGGATLADICETAFGKLPQELLPAGPGESNVAAAAPAKPAPVVVEPAPAAKPKFSKPVTPQNEKVSSSSSSVSGDSEIPLETPATAISMSGANTPFFSKQGGSSVTDFGKLKEAHDLATKPAVTRKFLKSERISLPQSRFWFLQHLLEDQTTPNVTLTYHMTGDLRVGDLEKAIRIVTNRHEALRTCFIPHETDVGEAYQKVLPSSPLRLERKNVSSVDEVKAEYNEVQKHVFDLEAGDTMKLVLLRLSSSDHYLVVSYHHIIMDGGSFNIFLSDLEKAYNGQSLGPQPRQYPEFSAAQRRALESGEMSEELKYWQSIFPAGEQPPVLPLLPMARTSSRQAMNGFATHQVGRPLNPAIFERVKVIAKANRSTPFHLHLAAFKAMLFCFAGPETKDLTIGIADAARTDSSIQGSIGFFLNLLTLRFQRRPEQTFGEAIVEARDTVHGALGSSRLPFDILLSELKIARSSLHSPFFQAFLDYRPGAQESQPWGNVLMAYHDVHPGRTAYDITLDVLDSPDAAYVLIRTQKSLYDITAANLLLETYFHFLDVVTQDATLALKDTPIFGENQLDQAVKIGRGPDLVFDWPETLPHSIEEAAKKNGEKTALLDGDGGKLTYFELINHIEAIAEALQKVGAGKGSRVLVFQQPTVDWTCSMLAIMRLGAIYVPLDLRNPLPRLAAVAKDCEASAVLAHDETIDEAPQLNIDNIINVSKLPRAASGHIPISARADSPAAILYTSGSTGTPKGIMVTHAGLRNEIEGYTKSQNLGAERVLQQSAMTFNHSSDQMYTGLVNGGTVYVVPASQRGDPLSITKIIVEQGITYTKATPAEYLLWLQYGKDTLRQAHSWRRAYGGGEQLTTTVTDELASLELPNLRFHNSYGPTEISISSHKMEMPYTDRQAMRDMGRIPCGYSLPNYHTYIVDEKLKPVPVGMPGEIYIGGAGVSLGYLNNKALTDVHFVPNPFATPEDVARGWTRMYRTGDIGYLLEDGAMVFKSRLAGDSQVKIRGIRIELSDIESSIVAASNGVIREAVVTLRENDLLVAHVMFNPSQTEVEGDDRDRYLDRLLSQLPLPQYMIPVVAVPIDRFPVNNHSKVDRKAVAKLPLPVRQTSSGDAADEELSETMLQLREIWRQVLGSHTDGLFEMTPRTNFFLVGGNSLLVIRLQAQIRQTFNIVVPLVKLLSANTLGEMAHLIEEESSSNAGKDDIDWDVETTPPTIPDFLHGIPPKPSTDKKVYLVTGSTGFTAHYLLPLLLARDDVEAIHCVALRSKTRDNGNAPLAHPKLVYHSGDLSLPLLGLEESIFRDLAASVDTILHMGSVRGYFDNYHLLRSANVNPTRELVRLAAPRHLPIHYISTLGVLPRDAISQAPSSAREFVPAVDGEEGYISTKWASEQILERSASTYHIPTSIYRLAPSKSTSTPSSISPEASALLSHVASLVSASGTIPDMKGWTGRVDFSPVEDVATYLYDAFTGAGGEGVEWKHYESTISLDAEALIEVIERERTEGLGRMPLLKWFGLIKAFGFRYLLTGHDTAVDARGDGGGVVVARR</sequence>
<dbReference type="InterPro" id="IPR013120">
    <property type="entry name" value="FAR_NAD-bd"/>
</dbReference>
<dbReference type="Gene3D" id="3.40.47.10">
    <property type="match status" value="1"/>
</dbReference>
<evidence type="ECO:0000259" key="13">
    <source>
        <dbReference type="PROSITE" id="PS52019"/>
    </source>
</evidence>
<dbReference type="FunFam" id="3.40.47.10:FF:000019">
    <property type="entry name" value="Polyketide synthase type I"/>
    <property type="match status" value="1"/>
</dbReference>
<evidence type="ECO:0000256" key="2">
    <source>
        <dbReference type="ARBA" id="ARBA00022553"/>
    </source>
</evidence>
<dbReference type="InterPro" id="IPR000873">
    <property type="entry name" value="AMP-dep_synth/lig_dom"/>
</dbReference>
<dbReference type="Gene3D" id="3.40.50.720">
    <property type="entry name" value="NAD(P)-binding Rossmann-like Domain"/>
    <property type="match status" value="2"/>
</dbReference>
<dbReference type="InterPro" id="IPR029063">
    <property type="entry name" value="SAM-dependent_MTases_sf"/>
</dbReference>
<dbReference type="SMART" id="SM00827">
    <property type="entry name" value="PKS_AT"/>
    <property type="match status" value="1"/>
</dbReference>
<dbReference type="InterPro" id="IPR001242">
    <property type="entry name" value="Condensation_dom"/>
</dbReference>
<dbReference type="PANTHER" id="PTHR43775:SF20">
    <property type="entry name" value="HYBRID PKS-NRPS SYNTHETASE APDA"/>
    <property type="match status" value="1"/>
</dbReference>
<keyword evidence="3" id="KW-0436">Ligase</keyword>
<dbReference type="PROSITE" id="PS00606">
    <property type="entry name" value="KS3_1"/>
    <property type="match status" value="1"/>
</dbReference>
<dbReference type="InterPro" id="IPR042104">
    <property type="entry name" value="PKS_dehydratase_sf"/>
</dbReference>
<dbReference type="PROSITE" id="PS52019">
    <property type="entry name" value="PKS_MFAS_DH"/>
    <property type="match status" value="1"/>
</dbReference>
<dbReference type="CDD" id="cd02440">
    <property type="entry name" value="AdoMet_MTases"/>
    <property type="match status" value="1"/>
</dbReference>
<dbReference type="SUPFAM" id="SSF55048">
    <property type="entry name" value="Probable ACP-binding domain of malonyl-CoA ACP transacylase"/>
    <property type="match status" value="1"/>
</dbReference>
<dbReference type="InterPro" id="IPR036736">
    <property type="entry name" value="ACP-like_sf"/>
</dbReference>
<keyword evidence="1" id="KW-0596">Phosphopantetheine</keyword>
<dbReference type="GO" id="GO:0016491">
    <property type="term" value="F:oxidoreductase activity"/>
    <property type="evidence" value="ECO:0007669"/>
    <property type="project" value="UniProtKB-KW"/>
</dbReference>
<accession>A0A420XYF7</accession>
<dbReference type="Pfam" id="PF00550">
    <property type="entry name" value="PP-binding"/>
    <property type="match status" value="2"/>
</dbReference>
<dbReference type="PROSITE" id="PS00455">
    <property type="entry name" value="AMP_BINDING"/>
    <property type="match status" value="1"/>
</dbReference>
<dbReference type="SMART" id="SM00823">
    <property type="entry name" value="PKS_PP"/>
    <property type="match status" value="2"/>
</dbReference>
<feature type="domain" description="Carrier" evidence="11">
    <location>
        <begin position="3607"/>
        <end position="3687"/>
    </location>
</feature>
<dbReference type="CDD" id="cd00833">
    <property type="entry name" value="PKS"/>
    <property type="match status" value="1"/>
</dbReference>
<dbReference type="InterPro" id="IPR020845">
    <property type="entry name" value="AMP-binding_CS"/>
</dbReference>
<dbReference type="Gene3D" id="3.30.559.10">
    <property type="entry name" value="Chloramphenicol acetyltransferase-like domain"/>
    <property type="match status" value="1"/>
</dbReference>
<feature type="domain" description="PKS/mFAS DH" evidence="13">
    <location>
        <begin position="945"/>
        <end position="1250"/>
    </location>
</feature>
<dbReference type="SUPFAM" id="SSF56801">
    <property type="entry name" value="Acetyl-CoA synthetase-like"/>
    <property type="match status" value="1"/>
</dbReference>
<dbReference type="GO" id="GO:0009403">
    <property type="term" value="P:toxin biosynthetic process"/>
    <property type="evidence" value="ECO:0007669"/>
    <property type="project" value="UniProtKB-ARBA"/>
</dbReference>
<feature type="domain" description="Carrier" evidence="11">
    <location>
        <begin position="2433"/>
        <end position="2508"/>
    </location>
</feature>
<dbReference type="CDD" id="cd19532">
    <property type="entry name" value="C_PKS-NRPS"/>
    <property type="match status" value="1"/>
</dbReference>
<dbReference type="InterPro" id="IPR020806">
    <property type="entry name" value="PKS_PP-bd"/>
</dbReference>
<dbReference type="GO" id="GO:0031177">
    <property type="term" value="F:phosphopantetheine binding"/>
    <property type="evidence" value="ECO:0007669"/>
    <property type="project" value="InterPro"/>
</dbReference>
<dbReference type="Pfam" id="PF07993">
    <property type="entry name" value="NAD_binding_4"/>
    <property type="match status" value="1"/>
</dbReference>
<proteinExistence type="predicted"/>
<dbReference type="SUPFAM" id="SSF52151">
    <property type="entry name" value="FabD/lysophospholipase-like"/>
    <property type="match status" value="1"/>
</dbReference>
<dbReference type="InterPro" id="IPR032821">
    <property type="entry name" value="PKS_assoc"/>
</dbReference>
<dbReference type="SUPFAM" id="SSF53901">
    <property type="entry name" value="Thiolase-like"/>
    <property type="match status" value="1"/>
</dbReference>
<dbReference type="STRING" id="177199.A0A420XYF7"/>
<keyword evidence="7" id="KW-0560">Oxidoreductase</keyword>
<dbReference type="SUPFAM" id="SSF47336">
    <property type="entry name" value="ACP-like"/>
    <property type="match status" value="2"/>
</dbReference>
<dbReference type="Gene3D" id="3.40.50.150">
    <property type="entry name" value="Vaccinia Virus protein VP39"/>
    <property type="match status" value="1"/>
</dbReference>
<dbReference type="InterPro" id="IPR036291">
    <property type="entry name" value="NAD(P)-bd_dom_sf"/>
</dbReference>
<feature type="region of interest" description="N-terminal hotdog fold" evidence="9">
    <location>
        <begin position="945"/>
        <end position="1082"/>
    </location>
</feature>
<feature type="region of interest" description="C-terminal hotdog fold" evidence="9">
    <location>
        <begin position="1097"/>
        <end position="1250"/>
    </location>
</feature>
<dbReference type="Pfam" id="PF21089">
    <property type="entry name" value="PKS_DH_N"/>
    <property type="match status" value="1"/>
</dbReference>
<evidence type="ECO:0000259" key="12">
    <source>
        <dbReference type="PROSITE" id="PS52004"/>
    </source>
</evidence>
<evidence type="ECO:0000256" key="9">
    <source>
        <dbReference type="PROSITE-ProRule" id="PRU01363"/>
    </source>
</evidence>
<evidence type="ECO:0000256" key="4">
    <source>
        <dbReference type="ARBA" id="ARBA00022603"/>
    </source>
</evidence>
<keyword evidence="8" id="KW-0511">Multifunctional enzyme</keyword>
<dbReference type="InterPro" id="IPR014043">
    <property type="entry name" value="Acyl_transferase_dom"/>
</dbReference>
<dbReference type="InterPro" id="IPR006162">
    <property type="entry name" value="Ppantetheine_attach_site"/>
</dbReference>
<dbReference type="GO" id="GO:0006633">
    <property type="term" value="P:fatty acid biosynthetic process"/>
    <property type="evidence" value="ECO:0007669"/>
    <property type="project" value="InterPro"/>
</dbReference>
<name>A0A420XYF7_9PEZI</name>
<dbReference type="GO" id="GO:0008168">
    <property type="term" value="F:methyltransferase activity"/>
    <property type="evidence" value="ECO:0007669"/>
    <property type="project" value="UniProtKB-KW"/>
</dbReference>
<evidence type="ECO:0000256" key="3">
    <source>
        <dbReference type="ARBA" id="ARBA00022598"/>
    </source>
</evidence>
<dbReference type="Gene3D" id="3.40.366.10">
    <property type="entry name" value="Malonyl-Coenzyme A Acyl Carrier Protein, domain 2"/>
    <property type="match status" value="1"/>
</dbReference>